<feature type="compositionally biased region" description="Low complexity" evidence="1">
    <location>
        <begin position="1"/>
        <end position="29"/>
    </location>
</feature>
<keyword evidence="3" id="KW-1185">Reference proteome</keyword>
<protein>
    <submittedName>
        <fullName evidence="2">Uncharacterized protein</fullName>
    </submittedName>
</protein>
<organism evidence="2 3">
    <name type="scientific">Pristionchus mayeri</name>
    <dbReference type="NCBI Taxonomy" id="1317129"/>
    <lineage>
        <taxon>Eukaryota</taxon>
        <taxon>Metazoa</taxon>
        <taxon>Ecdysozoa</taxon>
        <taxon>Nematoda</taxon>
        <taxon>Chromadorea</taxon>
        <taxon>Rhabditida</taxon>
        <taxon>Rhabditina</taxon>
        <taxon>Diplogasteromorpha</taxon>
        <taxon>Diplogasteroidea</taxon>
        <taxon>Neodiplogasteridae</taxon>
        <taxon>Pristionchus</taxon>
    </lineage>
</organism>
<dbReference type="EMBL" id="BTRK01000002">
    <property type="protein sequence ID" value="GMR39481.1"/>
    <property type="molecule type" value="Genomic_DNA"/>
</dbReference>
<dbReference type="AlphaFoldDB" id="A0AAN4ZEU4"/>
<reference evidence="3" key="1">
    <citation type="submission" date="2022-10" db="EMBL/GenBank/DDBJ databases">
        <title>Genome assembly of Pristionchus species.</title>
        <authorList>
            <person name="Yoshida K."/>
            <person name="Sommer R.J."/>
        </authorList>
    </citation>
    <scope>NUCLEOTIDE SEQUENCE [LARGE SCALE GENOMIC DNA]</scope>
    <source>
        <strain evidence="3">RS5460</strain>
    </source>
</reference>
<proteinExistence type="predicted"/>
<sequence>ASLRAAARAGAATAAGGARSAAAGTVGAGPRTARPLQVMRWPDHLREGHGHARLSNHLLWHLRALLSAQERSSVRAVRTQARLRSGLVNPLFPIN</sequence>
<name>A0AAN4ZEU4_9BILA</name>
<feature type="non-terminal residue" evidence="2">
    <location>
        <position position="1"/>
    </location>
</feature>
<gene>
    <name evidence="2" type="ORF">PMAYCL1PPCAC_09676</name>
</gene>
<accession>A0AAN4ZEU4</accession>
<evidence type="ECO:0000313" key="3">
    <source>
        <dbReference type="Proteomes" id="UP001328107"/>
    </source>
</evidence>
<dbReference type="Proteomes" id="UP001328107">
    <property type="component" value="Unassembled WGS sequence"/>
</dbReference>
<evidence type="ECO:0000256" key="1">
    <source>
        <dbReference type="SAM" id="MobiDB-lite"/>
    </source>
</evidence>
<feature type="region of interest" description="Disordered" evidence="1">
    <location>
        <begin position="1"/>
        <end position="32"/>
    </location>
</feature>
<comment type="caution">
    <text evidence="2">The sequence shown here is derived from an EMBL/GenBank/DDBJ whole genome shotgun (WGS) entry which is preliminary data.</text>
</comment>
<evidence type="ECO:0000313" key="2">
    <source>
        <dbReference type="EMBL" id="GMR39481.1"/>
    </source>
</evidence>